<keyword evidence="2" id="KW-0539">Nucleus</keyword>
<evidence type="ECO:0000259" key="4">
    <source>
        <dbReference type="Pfam" id="PF08698"/>
    </source>
</evidence>
<feature type="compositionally biased region" description="Basic and acidic residues" evidence="3">
    <location>
        <begin position="114"/>
        <end position="125"/>
    </location>
</feature>
<sequence length="287" mass="31925">MAIRASIQEKDREEGPSSPARITESESDSESSSSSTSDSDLEDESEDEITQEYLDSLLEKARQNAGTSISGLLHDDITKLDDDVEKDLPRPNPGKLPAPYFELDKTNRHGKLKNIRDPDIERLQQDVDSNATPAPPIGPPELMRSGKPLTKKEIKAAKKVTAGAGWFDMPAPAAADLPRLHREVEAMRLHNQLDPKRFYRKDEGEGKGIKGLPKFFQIGTVVSEKMPFGGASSGNLTRAERKRTLVDELVDDAEAKRYAKRKFNELQSVRGAKGKNTLKAKQKRMKF</sequence>
<dbReference type="InterPro" id="IPR039883">
    <property type="entry name" value="Fcf2/DNTTIP2"/>
</dbReference>
<gene>
    <name evidence="5" type="ORF">CYLTODRAFT_490889</name>
</gene>
<comment type="subcellular location">
    <subcellularLocation>
        <location evidence="1">Nucleus</location>
        <location evidence="1">Nucleolus</location>
    </subcellularLocation>
</comment>
<dbReference type="STRING" id="1314674.A0A0D7B950"/>
<dbReference type="PANTHER" id="PTHR21686:SF12">
    <property type="entry name" value="DEOXYNUCLEOTIDYLTRANSFERASE TERMINAL-INTERACTING PROTEIN 2"/>
    <property type="match status" value="1"/>
</dbReference>
<evidence type="ECO:0000256" key="2">
    <source>
        <dbReference type="ARBA" id="ARBA00023242"/>
    </source>
</evidence>
<dbReference type="PANTHER" id="PTHR21686">
    <property type="entry name" value="DEOXYNUCLEOTIDYLTRANSFERASE TERMINAL-INTERACTING PROTEIN 2"/>
    <property type="match status" value="1"/>
</dbReference>
<protein>
    <submittedName>
        <fullName evidence="5">Fcf2-domain-containing protein</fullName>
    </submittedName>
</protein>
<dbReference type="Pfam" id="PF08698">
    <property type="entry name" value="Fcf2"/>
    <property type="match status" value="1"/>
</dbReference>
<proteinExistence type="predicted"/>
<dbReference type="GO" id="GO:0006396">
    <property type="term" value="P:RNA processing"/>
    <property type="evidence" value="ECO:0007669"/>
    <property type="project" value="TreeGrafter"/>
</dbReference>
<evidence type="ECO:0000313" key="5">
    <source>
        <dbReference type="EMBL" id="KIY67113.1"/>
    </source>
</evidence>
<evidence type="ECO:0000256" key="3">
    <source>
        <dbReference type="SAM" id="MobiDB-lite"/>
    </source>
</evidence>
<dbReference type="Proteomes" id="UP000054007">
    <property type="component" value="Unassembled WGS sequence"/>
</dbReference>
<name>A0A0D7B950_9AGAR</name>
<feature type="compositionally biased region" description="Acidic residues" evidence="3">
    <location>
        <begin position="39"/>
        <end position="50"/>
    </location>
</feature>
<dbReference type="EMBL" id="KN880534">
    <property type="protein sequence ID" value="KIY67113.1"/>
    <property type="molecule type" value="Genomic_DNA"/>
</dbReference>
<accession>A0A0D7B950</accession>
<feature type="region of interest" description="Disordered" evidence="3">
    <location>
        <begin position="1"/>
        <end position="57"/>
    </location>
</feature>
<evidence type="ECO:0000313" key="6">
    <source>
        <dbReference type="Proteomes" id="UP000054007"/>
    </source>
</evidence>
<dbReference type="OrthoDB" id="427886at2759"/>
<feature type="region of interest" description="Disordered" evidence="3">
    <location>
        <begin position="83"/>
        <end position="147"/>
    </location>
</feature>
<reference evidence="5 6" key="1">
    <citation type="journal article" date="2015" name="Fungal Genet. Biol.">
        <title>Evolution of novel wood decay mechanisms in Agaricales revealed by the genome sequences of Fistulina hepatica and Cylindrobasidium torrendii.</title>
        <authorList>
            <person name="Floudas D."/>
            <person name="Held B.W."/>
            <person name="Riley R."/>
            <person name="Nagy L.G."/>
            <person name="Koehler G."/>
            <person name="Ransdell A.S."/>
            <person name="Younus H."/>
            <person name="Chow J."/>
            <person name="Chiniquy J."/>
            <person name="Lipzen A."/>
            <person name="Tritt A."/>
            <person name="Sun H."/>
            <person name="Haridas S."/>
            <person name="LaButti K."/>
            <person name="Ohm R.A."/>
            <person name="Kues U."/>
            <person name="Blanchette R.A."/>
            <person name="Grigoriev I.V."/>
            <person name="Minto R.E."/>
            <person name="Hibbett D.S."/>
        </authorList>
    </citation>
    <scope>NUCLEOTIDE SEQUENCE [LARGE SCALE GENOMIC DNA]</scope>
    <source>
        <strain evidence="5 6">FP15055 ss-10</strain>
    </source>
</reference>
<organism evidence="5 6">
    <name type="scientific">Cylindrobasidium torrendii FP15055 ss-10</name>
    <dbReference type="NCBI Taxonomy" id="1314674"/>
    <lineage>
        <taxon>Eukaryota</taxon>
        <taxon>Fungi</taxon>
        <taxon>Dikarya</taxon>
        <taxon>Basidiomycota</taxon>
        <taxon>Agaricomycotina</taxon>
        <taxon>Agaricomycetes</taxon>
        <taxon>Agaricomycetidae</taxon>
        <taxon>Agaricales</taxon>
        <taxon>Marasmiineae</taxon>
        <taxon>Physalacriaceae</taxon>
        <taxon>Cylindrobasidium</taxon>
    </lineage>
</organism>
<dbReference type="GO" id="GO:0005730">
    <property type="term" value="C:nucleolus"/>
    <property type="evidence" value="ECO:0007669"/>
    <property type="project" value="UniProtKB-SubCell"/>
</dbReference>
<evidence type="ECO:0000256" key="1">
    <source>
        <dbReference type="ARBA" id="ARBA00004604"/>
    </source>
</evidence>
<dbReference type="GO" id="GO:0003723">
    <property type="term" value="F:RNA binding"/>
    <property type="evidence" value="ECO:0007669"/>
    <property type="project" value="TreeGrafter"/>
</dbReference>
<dbReference type="InterPro" id="IPR014810">
    <property type="entry name" value="Fcf2_C"/>
</dbReference>
<feature type="domain" description="Fcf2 pre-rRNA processing C-terminal" evidence="4">
    <location>
        <begin position="159"/>
        <end position="262"/>
    </location>
</feature>
<keyword evidence="6" id="KW-1185">Reference proteome</keyword>
<dbReference type="AlphaFoldDB" id="A0A0D7B950"/>